<dbReference type="RefSeq" id="WP_324274200.1">
    <property type="nucleotide sequence ID" value="NZ_CP141261.1"/>
</dbReference>
<organism evidence="5 6">
    <name type="scientific">Blastococcus brunescens</name>
    <dbReference type="NCBI Taxonomy" id="1564165"/>
    <lineage>
        <taxon>Bacteria</taxon>
        <taxon>Bacillati</taxon>
        <taxon>Actinomycetota</taxon>
        <taxon>Actinomycetes</taxon>
        <taxon>Geodermatophilales</taxon>
        <taxon>Geodermatophilaceae</taxon>
        <taxon>Blastococcus</taxon>
    </lineage>
</organism>
<accession>A0ABZ1AZD8</accession>
<keyword evidence="1" id="KW-0813">Transport</keyword>
<keyword evidence="6" id="KW-1185">Reference proteome</keyword>
<proteinExistence type="predicted"/>
<dbReference type="CDD" id="cd03293">
    <property type="entry name" value="ABC_NrtD_SsuB_transporters"/>
    <property type="match status" value="1"/>
</dbReference>
<dbReference type="InterPro" id="IPR003439">
    <property type="entry name" value="ABC_transporter-like_ATP-bd"/>
</dbReference>
<dbReference type="InterPro" id="IPR027417">
    <property type="entry name" value="P-loop_NTPase"/>
</dbReference>
<evidence type="ECO:0000259" key="4">
    <source>
        <dbReference type="PROSITE" id="PS50893"/>
    </source>
</evidence>
<name>A0ABZ1AZD8_9ACTN</name>
<dbReference type="SMART" id="SM00382">
    <property type="entry name" value="AAA"/>
    <property type="match status" value="1"/>
</dbReference>
<dbReference type="PROSITE" id="PS50893">
    <property type="entry name" value="ABC_TRANSPORTER_2"/>
    <property type="match status" value="1"/>
</dbReference>
<dbReference type="PANTHER" id="PTHR42788">
    <property type="entry name" value="TAURINE IMPORT ATP-BINDING PROTEIN-RELATED"/>
    <property type="match status" value="1"/>
</dbReference>
<feature type="domain" description="ABC transporter" evidence="4">
    <location>
        <begin position="1"/>
        <end position="234"/>
    </location>
</feature>
<keyword evidence="2" id="KW-0547">Nucleotide-binding</keyword>
<dbReference type="SUPFAM" id="SSF52540">
    <property type="entry name" value="P-loop containing nucleoside triphosphate hydrolases"/>
    <property type="match status" value="1"/>
</dbReference>
<evidence type="ECO:0000256" key="1">
    <source>
        <dbReference type="ARBA" id="ARBA00022448"/>
    </source>
</evidence>
<dbReference type="Proteomes" id="UP001324287">
    <property type="component" value="Chromosome"/>
</dbReference>
<dbReference type="InterPro" id="IPR017871">
    <property type="entry name" value="ABC_transporter-like_CS"/>
</dbReference>
<evidence type="ECO:0000313" key="5">
    <source>
        <dbReference type="EMBL" id="WRL62851.1"/>
    </source>
</evidence>
<protein>
    <submittedName>
        <fullName evidence="5">ABC transporter ATP-binding protein</fullName>
    </submittedName>
</protein>
<evidence type="ECO:0000256" key="2">
    <source>
        <dbReference type="ARBA" id="ARBA00022741"/>
    </source>
</evidence>
<dbReference type="EMBL" id="CP141261">
    <property type="protein sequence ID" value="WRL62851.1"/>
    <property type="molecule type" value="Genomic_DNA"/>
</dbReference>
<evidence type="ECO:0000256" key="3">
    <source>
        <dbReference type="ARBA" id="ARBA00022840"/>
    </source>
</evidence>
<dbReference type="InterPro" id="IPR050166">
    <property type="entry name" value="ABC_transporter_ATP-bind"/>
</dbReference>
<dbReference type="InterPro" id="IPR003593">
    <property type="entry name" value="AAA+_ATPase"/>
</dbReference>
<evidence type="ECO:0000313" key="6">
    <source>
        <dbReference type="Proteomes" id="UP001324287"/>
    </source>
</evidence>
<dbReference type="PANTHER" id="PTHR42788:SF13">
    <property type="entry name" value="ALIPHATIC SULFONATES IMPORT ATP-BINDING PROTEIN SSUB"/>
    <property type="match status" value="1"/>
</dbReference>
<dbReference type="Gene3D" id="3.40.50.300">
    <property type="entry name" value="P-loop containing nucleotide triphosphate hydrolases"/>
    <property type="match status" value="1"/>
</dbReference>
<sequence length="250" mass="27559">MDKTYQARRGAVHALSNVNLSIGRGEFISLVGRSGCGKTTLLRILAGLLPPTSGTVTADGQSIWRGGKRNDEAFENFGLVFQDANLFPWYTVADNVSLPLKLRGMGRRARRARATELCELVGLPGFENAYPRELSGGMRQRAAIARALSYDPTILLMDEPFGALDALTRDKMNLELQSIHAQAGATVVFVTHSISEAVFLADRVVLLTPRPGRIRSITPVQLARPRSLETETSAEFQEIVRELRHELDEE</sequence>
<gene>
    <name evidence="5" type="ORF">U6N30_23640</name>
</gene>
<dbReference type="GO" id="GO:0005524">
    <property type="term" value="F:ATP binding"/>
    <property type="evidence" value="ECO:0007669"/>
    <property type="project" value="UniProtKB-KW"/>
</dbReference>
<reference evidence="5 6" key="1">
    <citation type="submission" date="2023-12" db="EMBL/GenBank/DDBJ databases">
        <title>Blastococcus brunescens sp. nov., an actonobacterium isolated from sandstone collected in sahara desert.</title>
        <authorList>
            <person name="Gtari M."/>
            <person name="Ghodhbane F."/>
        </authorList>
    </citation>
    <scope>NUCLEOTIDE SEQUENCE [LARGE SCALE GENOMIC DNA]</scope>
    <source>
        <strain evidence="5 6">BMG 8361</strain>
    </source>
</reference>
<dbReference type="Pfam" id="PF00005">
    <property type="entry name" value="ABC_tran"/>
    <property type="match status" value="1"/>
</dbReference>
<keyword evidence="3 5" id="KW-0067">ATP-binding</keyword>
<dbReference type="PROSITE" id="PS00211">
    <property type="entry name" value="ABC_TRANSPORTER_1"/>
    <property type="match status" value="1"/>
</dbReference>